<dbReference type="FunFam" id="4.10.1040.10:FF:000001">
    <property type="entry name" value="doublesex- and mab-3-related transcription factor 1"/>
    <property type="match status" value="1"/>
</dbReference>
<feature type="region of interest" description="Disordered" evidence="6">
    <location>
        <begin position="226"/>
        <end position="254"/>
    </location>
</feature>
<dbReference type="EMBL" id="CP090892">
    <property type="protein sequence ID" value="ULU03566.1"/>
    <property type="molecule type" value="Genomic_DNA"/>
</dbReference>
<keyword evidence="3 5" id="KW-0238">DNA-binding</keyword>
<organism evidence="8 9">
    <name type="scientific">Caenorhabditis briggsae</name>
    <dbReference type="NCBI Taxonomy" id="6238"/>
    <lineage>
        <taxon>Eukaryota</taxon>
        <taxon>Metazoa</taxon>
        <taxon>Ecdysozoa</taxon>
        <taxon>Nematoda</taxon>
        <taxon>Chromadorea</taxon>
        <taxon>Rhabditida</taxon>
        <taxon>Rhabditina</taxon>
        <taxon>Rhabditomorpha</taxon>
        <taxon>Rhabditoidea</taxon>
        <taxon>Rhabditidae</taxon>
        <taxon>Peloderinae</taxon>
        <taxon>Caenorhabditis</taxon>
    </lineage>
</organism>
<dbReference type="PROSITE" id="PS40000">
    <property type="entry name" value="DM_1"/>
    <property type="match status" value="2"/>
</dbReference>
<feature type="DNA-binding region" description="DM" evidence="5">
    <location>
        <begin position="181"/>
        <end position="229"/>
    </location>
</feature>
<evidence type="ECO:0000313" key="9">
    <source>
        <dbReference type="Proteomes" id="UP000827892"/>
    </source>
</evidence>
<dbReference type="InterPro" id="IPR036407">
    <property type="entry name" value="DM_DNA-bd_sf"/>
</dbReference>
<keyword evidence="1 5" id="KW-0479">Metal-binding</keyword>
<dbReference type="PROSITE" id="PS50809">
    <property type="entry name" value="DM_2"/>
    <property type="match status" value="2"/>
</dbReference>
<proteinExistence type="predicted"/>
<evidence type="ECO:0000256" key="3">
    <source>
        <dbReference type="ARBA" id="ARBA00023125"/>
    </source>
</evidence>
<feature type="compositionally biased region" description="Low complexity" evidence="6">
    <location>
        <begin position="274"/>
        <end position="295"/>
    </location>
</feature>
<dbReference type="Gene3D" id="4.10.1040.10">
    <property type="entry name" value="DM DNA-binding domain"/>
    <property type="match status" value="2"/>
</dbReference>
<feature type="domain" description="DM" evidence="7">
    <location>
        <begin position="181"/>
        <end position="229"/>
    </location>
</feature>
<keyword evidence="4 5" id="KW-0539">Nucleus</keyword>
<dbReference type="GO" id="GO:0005634">
    <property type="term" value="C:nucleus"/>
    <property type="evidence" value="ECO:0007669"/>
    <property type="project" value="UniProtKB-SubCell"/>
</dbReference>
<dbReference type="Pfam" id="PF00751">
    <property type="entry name" value="DM"/>
    <property type="match status" value="2"/>
</dbReference>
<evidence type="ECO:0000256" key="2">
    <source>
        <dbReference type="ARBA" id="ARBA00022833"/>
    </source>
</evidence>
<dbReference type="GO" id="GO:0043565">
    <property type="term" value="F:sequence-specific DNA binding"/>
    <property type="evidence" value="ECO:0007669"/>
    <property type="project" value="InterPro"/>
</dbReference>
<dbReference type="SMART" id="SM00301">
    <property type="entry name" value="DM"/>
    <property type="match status" value="2"/>
</dbReference>
<dbReference type="GO" id="GO:0046872">
    <property type="term" value="F:metal ion binding"/>
    <property type="evidence" value="ECO:0007669"/>
    <property type="project" value="UniProtKB-KW"/>
</dbReference>
<dbReference type="PANTHER" id="PTHR12322:SF125">
    <property type="entry name" value="PROTEIN MALE ABNORMAL 3"/>
    <property type="match status" value="1"/>
</dbReference>
<feature type="region of interest" description="Disordered" evidence="6">
    <location>
        <begin position="268"/>
        <end position="305"/>
    </location>
</feature>
<feature type="compositionally biased region" description="Pro residues" evidence="6">
    <location>
        <begin position="296"/>
        <end position="305"/>
    </location>
</feature>
<gene>
    <name evidence="8" type="ORF">L3Y34_016806</name>
</gene>
<comment type="subcellular location">
    <subcellularLocation>
        <location evidence="5">Nucleus</location>
    </subcellularLocation>
</comment>
<feature type="DNA-binding region" description="DM" evidence="5">
    <location>
        <begin position="115"/>
        <end position="161"/>
    </location>
</feature>
<accession>A0AAE9DGS5</accession>
<protein>
    <recommendedName>
        <fullName evidence="7">DM domain-containing protein</fullName>
    </recommendedName>
</protein>
<evidence type="ECO:0000256" key="4">
    <source>
        <dbReference type="ARBA" id="ARBA00023242"/>
    </source>
</evidence>
<evidence type="ECO:0000259" key="7">
    <source>
        <dbReference type="PROSITE" id="PS50809"/>
    </source>
</evidence>
<evidence type="ECO:0000256" key="1">
    <source>
        <dbReference type="ARBA" id="ARBA00022723"/>
    </source>
</evidence>
<dbReference type="GO" id="GO:0006355">
    <property type="term" value="P:regulation of DNA-templated transcription"/>
    <property type="evidence" value="ECO:0007669"/>
    <property type="project" value="InterPro"/>
</dbReference>
<keyword evidence="2 5" id="KW-0862">Zinc</keyword>
<name>A0AAE9DGS5_CAEBR</name>
<dbReference type="PANTHER" id="PTHR12322">
    <property type="entry name" value="DOUBLESEX AND MAB-3 RELATED TRANSCRIPTION FACTOR DMRT"/>
    <property type="match status" value="1"/>
</dbReference>
<reference evidence="8 9" key="1">
    <citation type="submission" date="2022-05" db="EMBL/GenBank/DDBJ databases">
        <title>Chromosome-level reference genomes for two strains of Caenorhabditis briggsae: an improved platform for comparative genomics.</title>
        <authorList>
            <person name="Stevens L."/>
            <person name="Andersen E.C."/>
        </authorList>
    </citation>
    <scope>NUCLEOTIDE SEQUENCE [LARGE SCALE GENOMIC DNA]</scope>
    <source>
        <strain evidence="8">QX1410_ONT</strain>
        <tissue evidence="8">Whole-organism</tissue>
    </source>
</reference>
<dbReference type="SUPFAM" id="SSF82927">
    <property type="entry name" value="Cysteine-rich DNA binding domain, (DM domain)"/>
    <property type="match status" value="2"/>
</dbReference>
<evidence type="ECO:0000313" key="8">
    <source>
        <dbReference type="EMBL" id="ULU03566.1"/>
    </source>
</evidence>
<dbReference type="AlphaFoldDB" id="A0AAE9DGS5"/>
<sequence>MFLGISKALKKWIDASSGIIHVRTHFFAFEKTRLLLSRVDELLKAVDGKNESKSSYRNIRIIREHKSSITSSFIYLELIVPFGGALMLTEDSVPEICDARSAVAGLAEQEKNYYCQRCLNHGELKPRKGHKPDCRYLQCPCPECKMVEQRRQLNNLLSKKKVQCTPNTQTLNGKRVRDPHCARCSAHGVLVPLRGHKRTMCQFVTCTCTLCALVENRRMLMAAQIKLRRSQQKSRDGKEPKTKKGRKPRGTTPINMENMNRIMMVVTTEDQKRTGTSTSPSPSFTIDTMSPSLSISPPPSPPTLSSPVFTPNPPILAAPIPVYPQMTPNIHQLLQNQLLLTYIQTLLPTVPLEPVQSQVTPLLTPPNFVITEQLGALCNMYMKDSLKI</sequence>
<evidence type="ECO:0000256" key="6">
    <source>
        <dbReference type="SAM" id="MobiDB-lite"/>
    </source>
</evidence>
<dbReference type="Proteomes" id="UP000827892">
    <property type="component" value="Chromosome II"/>
</dbReference>
<feature type="compositionally biased region" description="Basic and acidic residues" evidence="6">
    <location>
        <begin position="233"/>
        <end position="242"/>
    </location>
</feature>
<dbReference type="InterPro" id="IPR001275">
    <property type="entry name" value="DM_DNA-bd"/>
</dbReference>
<evidence type="ECO:0000256" key="5">
    <source>
        <dbReference type="PROSITE-ProRule" id="PRU00070"/>
    </source>
</evidence>
<feature type="domain" description="DM" evidence="7">
    <location>
        <begin position="115"/>
        <end position="161"/>
    </location>
</feature>
<dbReference type="InterPro" id="IPR026607">
    <property type="entry name" value="DMRT"/>
</dbReference>